<keyword evidence="3" id="KW-1185">Reference proteome</keyword>
<dbReference type="Proteomes" id="UP001189429">
    <property type="component" value="Unassembled WGS sequence"/>
</dbReference>
<feature type="region of interest" description="Disordered" evidence="1">
    <location>
        <begin position="1"/>
        <end position="63"/>
    </location>
</feature>
<dbReference type="EMBL" id="CAUYUJ010001464">
    <property type="protein sequence ID" value="CAK0796074.1"/>
    <property type="molecule type" value="Genomic_DNA"/>
</dbReference>
<gene>
    <name evidence="2" type="ORF">PCOR1329_LOCUS5549</name>
</gene>
<name>A0ABN9PSW7_9DINO</name>
<feature type="non-terminal residue" evidence="2">
    <location>
        <position position="255"/>
    </location>
</feature>
<proteinExistence type="predicted"/>
<sequence length="255" mass="25987">ASAGSPQKRPAAACGAAAEPGAPGKCLRAEGSPADAPAAGDRSPEPCSPGRPSPAAEAAAAARRALEQRRMRVLERRLAALLPSLPRARLSTPYVQARLEEFLQRPPGRLDRYRDHVERIWRAYARATAPRFAEAPPASAAAAAAAPAVGGAAGRVAGLVPCGAAAECEGRGASASDPEEAGPDAVEVDGVGFQVALGQIRGARTPGEAEAVLRALLTARPTPELLRCSAWEPALARRARAAAAGASNRGLAGRV</sequence>
<feature type="non-terminal residue" evidence="2">
    <location>
        <position position="1"/>
    </location>
</feature>
<evidence type="ECO:0000313" key="3">
    <source>
        <dbReference type="Proteomes" id="UP001189429"/>
    </source>
</evidence>
<evidence type="ECO:0000313" key="2">
    <source>
        <dbReference type="EMBL" id="CAK0796074.1"/>
    </source>
</evidence>
<reference evidence="2" key="1">
    <citation type="submission" date="2023-10" db="EMBL/GenBank/DDBJ databases">
        <authorList>
            <person name="Chen Y."/>
            <person name="Shah S."/>
            <person name="Dougan E. K."/>
            <person name="Thang M."/>
            <person name="Chan C."/>
        </authorList>
    </citation>
    <scope>NUCLEOTIDE SEQUENCE [LARGE SCALE GENOMIC DNA]</scope>
</reference>
<evidence type="ECO:0000256" key="1">
    <source>
        <dbReference type="SAM" id="MobiDB-lite"/>
    </source>
</evidence>
<accession>A0ABN9PSW7</accession>
<protein>
    <submittedName>
        <fullName evidence="2">Uncharacterized protein</fullName>
    </submittedName>
</protein>
<organism evidence="2 3">
    <name type="scientific">Prorocentrum cordatum</name>
    <dbReference type="NCBI Taxonomy" id="2364126"/>
    <lineage>
        <taxon>Eukaryota</taxon>
        <taxon>Sar</taxon>
        <taxon>Alveolata</taxon>
        <taxon>Dinophyceae</taxon>
        <taxon>Prorocentrales</taxon>
        <taxon>Prorocentraceae</taxon>
        <taxon>Prorocentrum</taxon>
    </lineage>
</organism>
<feature type="compositionally biased region" description="Low complexity" evidence="1">
    <location>
        <begin position="10"/>
        <end position="24"/>
    </location>
</feature>
<comment type="caution">
    <text evidence="2">The sequence shown here is derived from an EMBL/GenBank/DDBJ whole genome shotgun (WGS) entry which is preliminary data.</text>
</comment>